<evidence type="ECO:0000256" key="1">
    <source>
        <dbReference type="SAM" id="SignalP"/>
    </source>
</evidence>
<proteinExistence type="predicted"/>
<feature type="chain" id="PRO_5046556399" evidence="1">
    <location>
        <begin position="26"/>
        <end position="219"/>
    </location>
</feature>
<reference evidence="3" key="1">
    <citation type="journal article" date="2019" name="Int. J. Syst. Evol. Microbiol.">
        <title>The Global Catalogue of Microorganisms (GCM) 10K type strain sequencing project: providing services to taxonomists for standard genome sequencing and annotation.</title>
        <authorList>
            <consortium name="The Broad Institute Genomics Platform"/>
            <consortium name="The Broad Institute Genome Sequencing Center for Infectious Disease"/>
            <person name="Wu L."/>
            <person name="Ma J."/>
        </authorList>
    </citation>
    <scope>NUCLEOTIDE SEQUENCE [LARGE SCALE GENOMIC DNA]</scope>
    <source>
        <strain evidence="3">CGMCC 1.15304</strain>
    </source>
</reference>
<keyword evidence="3" id="KW-1185">Reference proteome</keyword>
<keyword evidence="1" id="KW-0732">Signal</keyword>
<protein>
    <submittedName>
        <fullName evidence="2">DUF6134 family protein</fullName>
    </submittedName>
</protein>
<dbReference type="RefSeq" id="WP_068147322.1">
    <property type="nucleotide sequence ID" value="NZ_JBHSCR010000002.1"/>
</dbReference>
<dbReference type="Proteomes" id="UP001595776">
    <property type="component" value="Unassembled WGS sequence"/>
</dbReference>
<dbReference type="EMBL" id="JBHSCR010000002">
    <property type="protein sequence ID" value="MFC4347071.1"/>
    <property type="molecule type" value="Genomic_DNA"/>
</dbReference>
<accession>A0ABV8U8G9</accession>
<sequence>MVRFGFILLAFVLAFTQAGTHAAHALDAVNHYDVLRNGKKIGDHEIRFSRTGSTLQVVSETRMKVKFLFFTAYRYHYLSEEIWNGGQLVSVTTDVNDNGKLISTQIAADGEGYVATDADGNTKRIGSSFFTTNHWNVGVVAAETLFNTITGRLNAVQITGATEEAPRTDAFDLQVRGDLDIDTRYDVMGNWLGMSFYHDDGSLIEFLCTDCRNTLEVPS</sequence>
<dbReference type="Pfam" id="PF19630">
    <property type="entry name" value="DUF6134"/>
    <property type="match status" value="1"/>
</dbReference>
<evidence type="ECO:0000313" key="3">
    <source>
        <dbReference type="Proteomes" id="UP001595776"/>
    </source>
</evidence>
<name>A0ABV8U8G9_9PROT</name>
<evidence type="ECO:0000313" key="2">
    <source>
        <dbReference type="EMBL" id="MFC4347071.1"/>
    </source>
</evidence>
<gene>
    <name evidence="2" type="ORF">ACFO5Q_04370</name>
</gene>
<comment type="caution">
    <text evidence="2">The sequence shown here is derived from an EMBL/GenBank/DDBJ whole genome shotgun (WGS) entry which is preliminary data.</text>
</comment>
<feature type="signal peptide" evidence="1">
    <location>
        <begin position="1"/>
        <end position="25"/>
    </location>
</feature>
<dbReference type="InterPro" id="IPR045767">
    <property type="entry name" value="DUF6134"/>
</dbReference>
<organism evidence="2 3">
    <name type="scientific">Kordiimonas lipolytica</name>
    <dbReference type="NCBI Taxonomy" id="1662421"/>
    <lineage>
        <taxon>Bacteria</taxon>
        <taxon>Pseudomonadati</taxon>
        <taxon>Pseudomonadota</taxon>
        <taxon>Alphaproteobacteria</taxon>
        <taxon>Kordiimonadales</taxon>
        <taxon>Kordiimonadaceae</taxon>
        <taxon>Kordiimonas</taxon>
    </lineage>
</organism>